<feature type="compositionally biased region" description="Basic and acidic residues" evidence="1">
    <location>
        <begin position="1"/>
        <end position="14"/>
    </location>
</feature>
<gene>
    <name evidence="3" type="primary">SSUH2</name>
</gene>
<dbReference type="Proteomes" id="UP001652642">
    <property type="component" value="Chromosome 2"/>
</dbReference>
<evidence type="ECO:0000313" key="2">
    <source>
        <dbReference type="Proteomes" id="UP001652642"/>
    </source>
</evidence>
<dbReference type="GeneID" id="110077872"/>
<name>A0A6J0TF04_9SAUR</name>
<dbReference type="PANTHER" id="PTHR48465:SF1">
    <property type="entry name" value="PROTEIN SSUH2 HOMOLOG"/>
    <property type="match status" value="1"/>
</dbReference>
<dbReference type="RefSeq" id="XP_020647081.2">
    <property type="nucleotide sequence ID" value="XM_020791422.2"/>
</dbReference>
<proteinExistence type="predicted"/>
<feature type="region of interest" description="Disordered" evidence="1">
    <location>
        <begin position="1"/>
        <end position="26"/>
    </location>
</feature>
<accession>A0A6J0TF04</accession>
<sequence length="382" mass="44596">MRMDYEQNEDKDTSLDQDSEPESPFLPSDILEPLGHYAWSFRDHVRKKIVPPPEMLQMFSEQRKNPVFLECRIPRMTEDVARNALLSFVHSKCCYGNRAARELVIQELKPQTLYRYRLETFNETRLCEWTFEPYTTGLIDGPQNGAPPPPWDIKVQPPQMFQEDTKKFRVPHTSLVKECHKCHGRGRYKCSGCHGAGRMRCVTCSGARQKAKAKYLKHHKRCQMCSGSGRRRCSTCSGRGNKTCLTCRGEKKLLHFIQLTITWKNNVFEFIFEHQMNFPRELLNKTMGENIFKDENTQVYPLIDFPYPEIALASQRAIAEHNASFTSTSHILQQRQTVELIPVTEVHYCYAEKMYLYYIYGMENKVHALDYPERYCCGCTII</sequence>
<evidence type="ECO:0000313" key="3">
    <source>
        <dbReference type="RefSeq" id="XP_020647081.2"/>
    </source>
</evidence>
<dbReference type="PANTHER" id="PTHR48465">
    <property type="entry name" value="PROTEIN SSUH2 HOMOLOG"/>
    <property type="match status" value="1"/>
</dbReference>
<dbReference type="OrthoDB" id="3355217at2759"/>
<evidence type="ECO:0000256" key="1">
    <source>
        <dbReference type="SAM" id="MobiDB-lite"/>
    </source>
</evidence>
<reference evidence="2" key="1">
    <citation type="submission" date="2025-05" db="UniProtKB">
        <authorList>
            <consortium name="RefSeq"/>
        </authorList>
    </citation>
    <scope>NUCLEOTIDE SEQUENCE [LARGE SCALE GENOMIC DNA]</scope>
</reference>
<organism evidence="2 3">
    <name type="scientific">Pogona vitticeps</name>
    <name type="common">central bearded dragon</name>
    <dbReference type="NCBI Taxonomy" id="103695"/>
    <lineage>
        <taxon>Eukaryota</taxon>
        <taxon>Metazoa</taxon>
        <taxon>Chordata</taxon>
        <taxon>Craniata</taxon>
        <taxon>Vertebrata</taxon>
        <taxon>Euteleostomi</taxon>
        <taxon>Lepidosauria</taxon>
        <taxon>Squamata</taxon>
        <taxon>Bifurcata</taxon>
        <taxon>Unidentata</taxon>
        <taxon>Episquamata</taxon>
        <taxon>Toxicofera</taxon>
        <taxon>Iguania</taxon>
        <taxon>Acrodonta</taxon>
        <taxon>Agamidae</taxon>
        <taxon>Amphibolurinae</taxon>
        <taxon>Pogona</taxon>
    </lineage>
</organism>
<dbReference type="InParanoid" id="A0A6J0TF04"/>
<dbReference type="InterPro" id="IPR052789">
    <property type="entry name" value="SSUH2_homolog"/>
</dbReference>
<reference evidence="3" key="2">
    <citation type="submission" date="2025-08" db="UniProtKB">
        <authorList>
            <consortium name="RefSeq"/>
        </authorList>
    </citation>
    <scope>IDENTIFICATION</scope>
</reference>
<dbReference type="AlphaFoldDB" id="A0A6J0TF04"/>
<dbReference type="KEGG" id="pvt:110077872"/>
<keyword evidence="2" id="KW-1185">Reference proteome</keyword>
<dbReference type="CTD" id="51066"/>
<protein>
    <submittedName>
        <fullName evidence="3">Protein SSUH2 homolog</fullName>
    </submittedName>
</protein>